<dbReference type="GeneID" id="28662834"/>
<dbReference type="RefSeq" id="WP_054196797.1">
    <property type="nucleotide sequence ID" value="NZ_CABMKQ010000013.1"/>
</dbReference>
<gene>
    <name evidence="2" type="ORF">CCON33237_1160</name>
</gene>
<dbReference type="Proteomes" id="UP000066049">
    <property type="component" value="Chromosome"/>
</dbReference>
<dbReference type="PATRIC" id="fig|199.248.peg.1197"/>
<name>A0A0M4SHR4_9BACT</name>
<keyword evidence="1" id="KW-0812">Transmembrane</keyword>
<dbReference type="AlphaFoldDB" id="A0A0M4SHR4"/>
<keyword evidence="1" id="KW-1133">Transmembrane helix</keyword>
<feature type="transmembrane region" description="Helical" evidence="1">
    <location>
        <begin position="452"/>
        <end position="471"/>
    </location>
</feature>
<accession>A0A0M4SHR4</accession>
<organism evidence="2 3">
    <name type="scientific">Campylobacter concisus</name>
    <dbReference type="NCBI Taxonomy" id="199"/>
    <lineage>
        <taxon>Bacteria</taxon>
        <taxon>Pseudomonadati</taxon>
        <taxon>Campylobacterota</taxon>
        <taxon>Epsilonproteobacteria</taxon>
        <taxon>Campylobacterales</taxon>
        <taxon>Campylobacteraceae</taxon>
        <taxon>Campylobacter</taxon>
    </lineage>
</organism>
<protein>
    <submittedName>
        <fullName evidence="2">Putative DKNYY domain protein</fullName>
    </submittedName>
</protein>
<sequence>MRKITIRFVYFLVILTLFFVLAMLYLWHEGEYQRGFANIDSSEFYRSPEGKIYVQISGSGKYELKGVDEASFRILKLKHAYDYSNVAADKNHVYCAREILPGLDPKSAKVLGNGYLSDGKISYYCATRSEKEAGFREFSAIMKNLAHVFIKSYDDSPYFYRTKRVEGTNLEPIFDAGFARDGGTLYYKGEKLDADPSELRYITAENGAPSGYYTDGKSLFLGFYKLDASYTDGTRRICYDDKHDMEYLFEPKSGAAFANELKFSAQNMPYSAIYSVDNVHSFWPLFASKDGIYFWDGSKNEQAKISDYQLKGELKRLYTDVFVDEGSAYFLQQGEEWQRSRHGRHLVAQIVSLYKFAPSSSWRELGLVKDGEYGAVYANGDKLYFFSKIKPFYGIKHSVYEVADLSVIEILTRPSKSLSAKDISGMIKRGELVEASGEEVARSRIEYDSPKIILYITFGIAFVVIVLITLAKPKRDKSDLR</sequence>
<dbReference type="InterPro" id="IPR027375">
    <property type="entry name" value="DKNYY"/>
</dbReference>
<feature type="transmembrane region" description="Helical" evidence="1">
    <location>
        <begin position="7"/>
        <end position="27"/>
    </location>
</feature>
<dbReference type="Pfam" id="PF13644">
    <property type="entry name" value="DKNYY"/>
    <property type="match status" value="1"/>
</dbReference>
<dbReference type="EMBL" id="CP012541">
    <property type="protein sequence ID" value="ALF47827.1"/>
    <property type="molecule type" value="Genomic_DNA"/>
</dbReference>
<proteinExistence type="predicted"/>
<evidence type="ECO:0000313" key="2">
    <source>
        <dbReference type="EMBL" id="ALF47827.1"/>
    </source>
</evidence>
<evidence type="ECO:0000313" key="3">
    <source>
        <dbReference type="Proteomes" id="UP000066049"/>
    </source>
</evidence>
<dbReference type="KEGG" id="ccoc:CCON33237_1160"/>
<evidence type="ECO:0000256" key="1">
    <source>
        <dbReference type="SAM" id="Phobius"/>
    </source>
</evidence>
<reference evidence="3" key="1">
    <citation type="submission" date="2015-08" db="EMBL/GenBank/DDBJ databases">
        <title>Comparative genomics of the Campylobacter concisus group.</title>
        <authorList>
            <person name="Miller W.G."/>
            <person name="Yee E."/>
            <person name="Chapman M.H."/>
            <person name="Huynh S."/>
            <person name="Bono J.L."/>
            <person name="On S.L.W."/>
            <person name="St Leger J."/>
            <person name="Foster G."/>
            <person name="Parker C.T."/>
        </authorList>
    </citation>
    <scope>NUCLEOTIDE SEQUENCE [LARGE SCALE GENOMIC DNA]</scope>
    <source>
        <strain evidence="3">ATCC 33237</strain>
    </source>
</reference>
<keyword evidence="1" id="KW-0472">Membrane</keyword>